<protein>
    <submittedName>
        <fullName evidence="2">Uncharacterized protein</fullName>
    </submittedName>
</protein>
<dbReference type="Proteomes" id="UP001341840">
    <property type="component" value="Unassembled WGS sequence"/>
</dbReference>
<comment type="caution">
    <text evidence="2">The sequence shown here is derived from an EMBL/GenBank/DDBJ whole genome shotgun (WGS) entry which is preliminary data.</text>
</comment>
<sequence>MGWGFSLRIFIRHFRYRFKLGKLAKYPWNSECLAFSEVQVFRCMSRRTRGRFKIIRHVRDLVYRFWGVTPTVQGAQASHGGSRTRHNSNIARARQR</sequence>
<gene>
    <name evidence="2" type="ORF">PIB30_074630</name>
</gene>
<feature type="region of interest" description="Disordered" evidence="1">
    <location>
        <begin position="73"/>
        <end position="96"/>
    </location>
</feature>
<proteinExistence type="predicted"/>
<reference evidence="2 3" key="1">
    <citation type="journal article" date="2023" name="Plants (Basel)">
        <title>Bridging the Gap: Combining Genomics and Transcriptomics Approaches to Understand Stylosanthes scabra, an Orphan Legume from the Brazilian Caatinga.</title>
        <authorList>
            <person name="Ferreira-Neto J.R.C."/>
            <person name="da Silva M.D."/>
            <person name="Binneck E."/>
            <person name="de Melo N.F."/>
            <person name="da Silva R.H."/>
            <person name="de Melo A.L.T.M."/>
            <person name="Pandolfi V."/>
            <person name="Bustamante F.O."/>
            <person name="Brasileiro-Vidal A.C."/>
            <person name="Benko-Iseppon A.M."/>
        </authorList>
    </citation>
    <scope>NUCLEOTIDE SEQUENCE [LARGE SCALE GENOMIC DNA]</scope>
    <source>
        <tissue evidence="2">Leaves</tissue>
    </source>
</reference>
<name>A0ABU6TQJ4_9FABA</name>
<accession>A0ABU6TQJ4</accession>
<evidence type="ECO:0000256" key="1">
    <source>
        <dbReference type="SAM" id="MobiDB-lite"/>
    </source>
</evidence>
<evidence type="ECO:0000313" key="3">
    <source>
        <dbReference type="Proteomes" id="UP001341840"/>
    </source>
</evidence>
<organism evidence="2 3">
    <name type="scientific">Stylosanthes scabra</name>
    <dbReference type="NCBI Taxonomy" id="79078"/>
    <lineage>
        <taxon>Eukaryota</taxon>
        <taxon>Viridiplantae</taxon>
        <taxon>Streptophyta</taxon>
        <taxon>Embryophyta</taxon>
        <taxon>Tracheophyta</taxon>
        <taxon>Spermatophyta</taxon>
        <taxon>Magnoliopsida</taxon>
        <taxon>eudicotyledons</taxon>
        <taxon>Gunneridae</taxon>
        <taxon>Pentapetalae</taxon>
        <taxon>rosids</taxon>
        <taxon>fabids</taxon>
        <taxon>Fabales</taxon>
        <taxon>Fabaceae</taxon>
        <taxon>Papilionoideae</taxon>
        <taxon>50 kb inversion clade</taxon>
        <taxon>dalbergioids sensu lato</taxon>
        <taxon>Dalbergieae</taxon>
        <taxon>Pterocarpus clade</taxon>
        <taxon>Stylosanthes</taxon>
    </lineage>
</organism>
<dbReference type="EMBL" id="JASCZI010091553">
    <property type="protein sequence ID" value="MED6150664.1"/>
    <property type="molecule type" value="Genomic_DNA"/>
</dbReference>
<keyword evidence="3" id="KW-1185">Reference proteome</keyword>
<evidence type="ECO:0000313" key="2">
    <source>
        <dbReference type="EMBL" id="MED6150664.1"/>
    </source>
</evidence>